<name>A0ABN6XI06_9MICO</name>
<dbReference type="InterPro" id="IPR013783">
    <property type="entry name" value="Ig-like_fold"/>
</dbReference>
<dbReference type="PANTHER" id="PTHR42715:SF10">
    <property type="entry name" value="BETA-GLUCOSIDASE"/>
    <property type="match status" value="1"/>
</dbReference>
<accession>A0ABN6XI06</accession>
<dbReference type="Gene3D" id="2.60.40.10">
    <property type="entry name" value="Immunoglobulins"/>
    <property type="match status" value="1"/>
</dbReference>
<protein>
    <recommendedName>
        <fullName evidence="3">Fibronectin type III-like domain-containing protein</fullName>
    </recommendedName>
</protein>
<dbReference type="EMBL" id="AP027731">
    <property type="protein sequence ID" value="BDZ44474.1"/>
    <property type="molecule type" value="Genomic_DNA"/>
</dbReference>
<sequence>MTIRVTVRNIGDRTGDDIVQVYVRDLVASIAPAVRRLRGFERVTLEPGEQRTLTFPLSREDLGFWTNSESGEFVVEPGAFTITVTDGTTSRELPLRVT</sequence>
<dbReference type="SMART" id="SM01217">
    <property type="entry name" value="Fn3_like"/>
    <property type="match status" value="1"/>
</dbReference>
<comment type="similarity">
    <text evidence="1">Belongs to the glycosyl hydrolase 3 family.</text>
</comment>
<dbReference type="InterPro" id="IPR026891">
    <property type="entry name" value="Fn3-like"/>
</dbReference>
<dbReference type="PANTHER" id="PTHR42715">
    <property type="entry name" value="BETA-GLUCOSIDASE"/>
    <property type="match status" value="1"/>
</dbReference>
<dbReference type="Pfam" id="PF14310">
    <property type="entry name" value="Fn3-like"/>
    <property type="match status" value="1"/>
</dbReference>
<keyword evidence="5" id="KW-1185">Reference proteome</keyword>
<proteinExistence type="inferred from homology"/>
<evidence type="ECO:0000313" key="4">
    <source>
        <dbReference type="EMBL" id="BDZ44474.1"/>
    </source>
</evidence>
<dbReference type="InterPro" id="IPR050288">
    <property type="entry name" value="Cellulose_deg_GH3"/>
</dbReference>
<dbReference type="RefSeq" id="WP_286277938.1">
    <property type="nucleotide sequence ID" value="NZ_AP027731.1"/>
</dbReference>
<organism evidence="4 5">
    <name type="scientific">Naasia aerilata</name>
    <dbReference type="NCBI Taxonomy" id="1162966"/>
    <lineage>
        <taxon>Bacteria</taxon>
        <taxon>Bacillati</taxon>
        <taxon>Actinomycetota</taxon>
        <taxon>Actinomycetes</taxon>
        <taxon>Micrococcales</taxon>
        <taxon>Microbacteriaceae</taxon>
        <taxon>Naasia</taxon>
    </lineage>
</organism>
<gene>
    <name evidence="4" type="ORF">GCM10025866_03830</name>
</gene>
<dbReference type="Proteomes" id="UP001321498">
    <property type="component" value="Chromosome"/>
</dbReference>
<evidence type="ECO:0000259" key="3">
    <source>
        <dbReference type="SMART" id="SM01217"/>
    </source>
</evidence>
<evidence type="ECO:0000313" key="5">
    <source>
        <dbReference type="Proteomes" id="UP001321498"/>
    </source>
</evidence>
<evidence type="ECO:0000256" key="2">
    <source>
        <dbReference type="ARBA" id="ARBA00022801"/>
    </source>
</evidence>
<reference evidence="5" key="1">
    <citation type="journal article" date="2019" name="Int. J. Syst. Evol. Microbiol.">
        <title>The Global Catalogue of Microorganisms (GCM) 10K type strain sequencing project: providing services to taxonomists for standard genome sequencing and annotation.</title>
        <authorList>
            <consortium name="The Broad Institute Genomics Platform"/>
            <consortium name="The Broad Institute Genome Sequencing Center for Infectious Disease"/>
            <person name="Wu L."/>
            <person name="Ma J."/>
        </authorList>
    </citation>
    <scope>NUCLEOTIDE SEQUENCE [LARGE SCALE GENOMIC DNA]</scope>
    <source>
        <strain evidence="5">NBRC 108725</strain>
    </source>
</reference>
<keyword evidence="2" id="KW-0378">Hydrolase</keyword>
<feature type="domain" description="Fibronectin type III-like" evidence="3">
    <location>
        <begin position="17"/>
        <end position="90"/>
    </location>
</feature>
<evidence type="ECO:0000256" key="1">
    <source>
        <dbReference type="ARBA" id="ARBA00005336"/>
    </source>
</evidence>